<name>A0ACC2PWH3_9HYME</name>
<dbReference type="Proteomes" id="UP001239111">
    <property type="component" value="Chromosome 1"/>
</dbReference>
<proteinExistence type="predicted"/>
<comment type="caution">
    <text evidence="1">The sequence shown here is derived from an EMBL/GenBank/DDBJ whole genome shotgun (WGS) entry which is preliminary data.</text>
</comment>
<gene>
    <name evidence="1" type="ORF">QAD02_023749</name>
</gene>
<sequence length="321" mass="35352">MDSQDAKTTRGQGTDEEVDVVGLDPCEQATNAIDEIARTASEQLRALTANTRRSTHRTIGKASTFELRPTMPPRHQAEPAIRINQMHQNLTRKIPATTTTSSNTPHTSVRNSESTLDMGHFQNTESISGPSHQNMTHQKGSRQHKRSEQLAAQELANRGYAVRALDALITQQDSVEIKFENLRGVQSAPGRFPPGKVRQEKSAAQNLANRGLAVHALAALEQFGRRMKQLPPRNNPYVEITITKAKAPVETATSRANATPWNTSTVDAAMYLTVSKPGIDSRVFLPKRLVWASSLYDISSSGPRNSIFRPAPAEGPEHPRR</sequence>
<evidence type="ECO:0000313" key="1">
    <source>
        <dbReference type="EMBL" id="KAJ8687954.1"/>
    </source>
</evidence>
<organism evidence="1 2">
    <name type="scientific">Eretmocerus hayati</name>
    <dbReference type="NCBI Taxonomy" id="131215"/>
    <lineage>
        <taxon>Eukaryota</taxon>
        <taxon>Metazoa</taxon>
        <taxon>Ecdysozoa</taxon>
        <taxon>Arthropoda</taxon>
        <taxon>Hexapoda</taxon>
        <taxon>Insecta</taxon>
        <taxon>Pterygota</taxon>
        <taxon>Neoptera</taxon>
        <taxon>Endopterygota</taxon>
        <taxon>Hymenoptera</taxon>
        <taxon>Apocrita</taxon>
        <taxon>Proctotrupomorpha</taxon>
        <taxon>Chalcidoidea</taxon>
        <taxon>Aphelinidae</taxon>
        <taxon>Aphelininae</taxon>
        <taxon>Eretmocerus</taxon>
    </lineage>
</organism>
<protein>
    <submittedName>
        <fullName evidence="1">Uncharacterized protein</fullName>
    </submittedName>
</protein>
<evidence type="ECO:0000313" key="2">
    <source>
        <dbReference type="Proteomes" id="UP001239111"/>
    </source>
</evidence>
<dbReference type="EMBL" id="CM056741">
    <property type="protein sequence ID" value="KAJ8687954.1"/>
    <property type="molecule type" value="Genomic_DNA"/>
</dbReference>
<accession>A0ACC2PWH3</accession>
<reference evidence="1" key="1">
    <citation type="submission" date="2023-04" db="EMBL/GenBank/DDBJ databases">
        <title>A chromosome-level genome assembly of the parasitoid wasp Eretmocerus hayati.</title>
        <authorList>
            <person name="Zhong Y."/>
            <person name="Liu S."/>
            <person name="Liu Y."/>
        </authorList>
    </citation>
    <scope>NUCLEOTIDE SEQUENCE</scope>
    <source>
        <strain evidence="1">ZJU_SS_LIU_2023</strain>
    </source>
</reference>
<keyword evidence="2" id="KW-1185">Reference proteome</keyword>